<dbReference type="RefSeq" id="WP_131939429.1">
    <property type="nucleotide sequence ID" value="NZ_BAAAMX010000006.1"/>
</dbReference>
<keyword evidence="2" id="KW-1185">Reference proteome</keyword>
<comment type="caution">
    <text evidence="1">The sequence shown here is derived from an EMBL/GenBank/DDBJ whole genome shotgun (WGS) entry which is preliminary data.</text>
</comment>
<dbReference type="EMBL" id="SMJW01000056">
    <property type="protein sequence ID" value="TDC16086.1"/>
    <property type="molecule type" value="Genomic_DNA"/>
</dbReference>
<protein>
    <submittedName>
        <fullName evidence="1">Uncharacterized protein</fullName>
    </submittedName>
</protein>
<sequence length="273" mass="29194">MPDPLLTEVGWTGSELRLAGRFEPGAAVPEIELLLHEQTGGAQLRVPVAADTSDGAVVFEARVDVASAMGGRPLPGGLWDVDLAVGAPPARAVVPLGHVPGLDAAPQRRFLPGSVTVIAYFATDGTFKIDVGGRPHSAGTTRADATSWNGARAEILVAGHLDLREISMPISGTLLLSQHRSDRTFEVIAMLEERPGRLCYTAAVPVTRAFIDDPLPRGTWEVSLCLGFSGMHRELRLLAADEPVDVQVWRRLRHMRVRSSAAPDPLTITVGRA</sequence>
<proteinExistence type="predicted"/>
<evidence type="ECO:0000313" key="2">
    <source>
        <dbReference type="Proteomes" id="UP000295431"/>
    </source>
</evidence>
<reference evidence="1 2" key="1">
    <citation type="submission" date="2019-03" db="EMBL/GenBank/DDBJ databases">
        <title>Draft genome sequences of novel Actinobacteria.</title>
        <authorList>
            <person name="Sahin N."/>
            <person name="Ay H."/>
            <person name="Saygin H."/>
        </authorList>
    </citation>
    <scope>NUCLEOTIDE SEQUENCE [LARGE SCALE GENOMIC DNA]</scope>
    <source>
        <strain evidence="1 2">DSM 45347</strain>
    </source>
</reference>
<dbReference type="AlphaFoldDB" id="A0A4V2XMY9"/>
<name>A0A4V2XMY9_9ACTN</name>
<evidence type="ECO:0000313" key="1">
    <source>
        <dbReference type="EMBL" id="TDC16086.1"/>
    </source>
</evidence>
<dbReference type="Proteomes" id="UP000295431">
    <property type="component" value="Unassembled WGS sequence"/>
</dbReference>
<dbReference type="OrthoDB" id="3473023at2"/>
<organism evidence="1 2">
    <name type="scientific">Actinomadura bangladeshensis</name>
    <dbReference type="NCBI Taxonomy" id="453573"/>
    <lineage>
        <taxon>Bacteria</taxon>
        <taxon>Bacillati</taxon>
        <taxon>Actinomycetota</taxon>
        <taxon>Actinomycetes</taxon>
        <taxon>Streptosporangiales</taxon>
        <taxon>Thermomonosporaceae</taxon>
        <taxon>Actinomadura</taxon>
    </lineage>
</organism>
<gene>
    <name evidence="1" type="ORF">E1284_13625</name>
</gene>
<accession>A0A4V2XMY9</accession>